<proteinExistence type="predicted"/>
<sequence>MKSLILTALFVLISHLSFGQTPKVTADGNGLTESENKKRNELYEEIEDLRKLRETAENKLPSVGAMSGDCSDMDRVNIYINQLEQAVNAYEKTEARGLCRQMAEKYKELNGNKYNPNLHKCDQYDYKLNIAKENLQKYRDCLNNRTNSNTSIDSNAKDSNNINSSITSINNFETSYEVYNNQLQSAFNNSLNSNGDIDVANFVSNLPQATNKTQAYTNVAATGIAIAGQLMQARNARKEKEAREWQSKYEAWKEMYKSVKNGIGSKNENGQKTGTWIYFNDFFLIDKIVNYENGKIDGVLLTYKKIRFLNYFMYEDFMPVARAIQLDIYKDGDKIGALPEKLLHRKVKEPNYYEDVNSWYRGFNKYIKENSKNIDILDIGFYNSQDLDFTKKNRFKQYKIKKLRFANINEKNFPIGVFQLLNKHNVSIQEGLYNGKGQKIGNWYTFNPNNTYPEYDEDSNTEPIEKISYSEGKKQGEYFSQFWIGQFSNDRKVGLWKSKENNGVTIKFSSDGHTGLLEKKDSNGSILEKAIVYDTIYNGEYLSFYPNGSIKSKGQYKMGEKTGEWTFYDENGNLTNTQKI</sequence>
<evidence type="ECO:0000256" key="1">
    <source>
        <dbReference type="SAM" id="Coils"/>
    </source>
</evidence>
<dbReference type="OrthoDB" id="7342920at2"/>
<gene>
    <name evidence="3" type="ORF">C7H52_06610</name>
</gene>
<keyword evidence="1" id="KW-0175">Coiled coil</keyword>
<keyword evidence="2" id="KW-0732">Signal</keyword>
<feature type="signal peptide" evidence="2">
    <location>
        <begin position="1"/>
        <end position="19"/>
    </location>
</feature>
<dbReference type="RefSeq" id="WP_106463115.1">
    <property type="nucleotide sequence ID" value="NZ_PXOQ01000008.1"/>
</dbReference>
<protein>
    <recommendedName>
        <fullName evidence="5">Toxin-antitoxin system YwqK family antitoxin</fullName>
    </recommendedName>
</protein>
<evidence type="ECO:0008006" key="5">
    <source>
        <dbReference type="Google" id="ProtNLM"/>
    </source>
</evidence>
<reference evidence="3 4" key="1">
    <citation type="submission" date="2018-03" db="EMBL/GenBank/DDBJ databases">
        <title>Mesoflavibacter sp. HG37 and Mesoflavibacter sp. HG96 sp.nov., two marine bacteria isolated from seawater of Western Pacific Ocean.</title>
        <authorList>
            <person name="Cheng H."/>
            <person name="Wu Y.-H."/>
            <person name="Guo L.-L."/>
            <person name="Xu X.-W."/>
        </authorList>
    </citation>
    <scope>NUCLEOTIDE SEQUENCE [LARGE SCALE GENOMIC DNA]</scope>
    <source>
        <strain evidence="3 4">KCTC 32269</strain>
    </source>
</reference>
<dbReference type="Gene3D" id="3.90.930.1">
    <property type="match status" value="1"/>
</dbReference>
<feature type="chain" id="PRO_5015517047" description="Toxin-antitoxin system YwqK family antitoxin" evidence="2">
    <location>
        <begin position="20"/>
        <end position="580"/>
    </location>
</feature>
<evidence type="ECO:0000313" key="4">
    <source>
        <dbReference type="Proteomes" id="UP000238426"/>
    </source>
</evidence>
<dbReference type="SUPFAM" id="SSF82185">
    <property type="entry name" value="Histone H3 K4-specific methyltransferase SET7/9 N-terminal domain"/>
    <property type="match status" value="1"/>
</dbReference>
<dbReference type="AlphaFoldDB" id="A0A2T1NBD5"/>
<keyword evidence="4" id="KW-1185">Reference proteome</keyword>
<organism evidence="3 4">
    <name type="scientific">Aurantibacter aestuarii</name>
    <dbReference type="NCBI Taxonomy" id="1266046"/>
    <lineage>
        <taxon>Bacteria</taxon>
        <taxon>Pseudomonadati</taxon>
        <taxon>Bacteroidota</taxon>
        <taxon>Flavobacteriia</taxon>
        <taxon>Flavobacteriales</taxon>
        <taxon>Flavobacteriaceae</taxon>
        <taxon>Aurantibacter</taxon>
    </lineage>
</organism>
<name>A0A2T1NBD5_9FLAO</name>
<comment type="caution">
    <text evidence="3">The sequence shown here is derived from an EMBL/GenBank/DDBJ whole genome shotgun (WGS) entry which is preliminary data.</text>
</comment>
<evidence type="ECO:0000313" key="3">
    <source>
        <dbReference type="EMBL" id="PSG89440.1"/>
    </source>
</evidence>
<accession>A0A2T1NBD5</accession>
<dbReference type="EMBL" id="PXOQ01000008">
    <property type="protein sequence ID" value="PSG89440.1"/>
    <property type="molecule type" value="Genomic_DNA"/>
</dbReference>
<evidence type="ECO:0000256" key="2">
    <source>
        <dbReference type="SAM" id="SignalP"/>
    </source>
</evidence>
<dbReference type="Proteomes" id="UP000238426">
    <property type="component" value="Unassembled WGS sequence"/>
</dbReference>
<feature type="coiled-coil region" evidence="1">
    <location>
        <begin position="32"/>
        <end position="96"/>
    </location>
</feature>